<reference evidence="1 2" key="2">
    <citation type="journal article" date="2019" name="G3 (Bethesda)">
        <title>Hybrid Assembly of the Genome of the Entomopathogenic Nematode Steinernema carpocapsae Identifies the X-Chromosome.</title>
        <authorList>
            <person name="Serra L."/>
            <person name="Macchietto M."/>
            <person name="Macias-Munoz A."/>
            <person name="McGill C.J."/>
            <person name="Rodriguez I.M."/>
            <person name="Rodriguez B."/>
            <person name="Murad R."/>
            <person name="Mortazavi A."/>
        </authorList>
    </citation>
    <scope>NUCLEOTIDE SEQUENCE [LARGE SCALE GENOMIC DNA]</scope>
    <source>
        <strain evidence="1 2">ALL</strain>
    </source>
</reference>
<evidence type="ECO:0000313" key="2">
    <source>
        <dbReference type="Proteomes" id="UP000298663"/>
    </source>
</evidence>
<proteinExistence type="predicted"/>
<dbReference type="Proteomes" id="UP000298663">
    <property type="component" value="Chromosome X"/>
</dbReference>
<name>A0A4U8ULE0_STECR</name>
<organism evidence="1 2">
    <name type="scientific">Steinernema carpocapsae</name>
    <name type="common">Entomopathogenic nematode</name>
    <dbReference type="NCBI Taxonomy" id="34508"/>
    <lineage>
        <taxon>Eukaryota</taxon>
        <taxon>Metazoa</taxon>
        <taxon>Ecdysozoa</taxon>
        <taxon>Nematoda</taxon>
        <taxon>Chromadorea</taxon>
        <taxon>Rhabditida</taxon>
        <taxon>Tylenchina</taxon>
        <taxon>Panagrolaimomorpha</taxon>
        <taxon>Strongyloidoidea</taxon>
        <taxon>Steinernematidae</taxon>
        <taxon>Steinernema</taxon>
    </lineage>
</organism>
<gene>
    <name evidence="1" type="ORF">L596_001127</name>
</gene>
<evidence type="ECO:0000313" key="1">
    <source>
        <dbReference type="EMBL" id="TMS33379.1"/>
    </source>
</evidence>
<protein>
    <submittedName>
        <fullName evidence="1">Uncharacterized protein</fullName>
    </submittedName>
</protein>
<sequence>MLPNGADGVSCRSNHFSHQRRRSARWACVVDLRVAVKLPDRYFIFRLRVKGQMRGGAALSFYFDQFIACGRRRSQGLETSSIYVLKLF</sequence>
<dbReference type="AlphaFoldDB" id="A0A4U8ULE0"/>
<comment type="caution">
    <text evidence="1">The sequence shown here is derived from an EMBL/GenBank/DDBJ whole genome shotgun (WGS) entry which is preliminary data.</text>
</comment>
<accession>A0A4U8ULE0</accession>
<keyword evidence="2" id="KW-1185">Reference proteome</keyword>
<reference evidence="1 2" key="1">
    <citation type="journal article" date="2015" name="Genome Biol.">
        <title>Comparative genomics of Steinernema reveals deeply conserved gene regulatory networks.</title>
        <authorList>
            <person name="Dillman A.R."/>
            <person name="Macchietto M."/>
            <person name="Porter C.F."/>
            <person name="Rogers A."/>
            <person name="Williams B."/>
            <person name="Antoshechkin I."/>
            <person name="Lee M.M."/>
            <person name="Goodwin Z."/>
            <person name="Lu X."/>
            <person name="Lewis E.E."/>
            <person name="Goodrich-Blair H."/>
            <person name="Stock S.P."/>
            <person name="Adams B.J."/>
            <person name="Sternberg P.W."/>
            <person name="Mortazavi A."/>
        </authorList>
    </citation>
    <scope>NUCLEOTIDE SEQUENCE [LARGE SCALE GENOMIC DNA]</scope>
    <source>
        <strain evidence="1 2">ALL</strain>
    </source>
</reference>
<dbReference type="EMBL" id="AZBU02000001">
    <property type="protein sequence ID" value="TMS33379.1"/>
    <property type="molecule type" value="Genomic_DNA"/>
</dbReference>
<dbReference type="EMBL" id="CM016762">
    <property type="protein sequence ID" value="TMS33379.1"/>
    <property type="molecule type" value="Genomic_DNA"/>
</dbReference>